<organism evidence="2 3">
    <name type="scientific">Mytilus edulis</name>
    <name type="common">Blue mussel</name>
    <dbReference type="NCBI Taxonomy" id="6550"/>
    <lineage>
        <taxon>Eukaryota</taxon>
        <taxon>Metazoa</taxon>
        <taxon>Spiralia</taxon>
        <taxon>Lophotrochozoa</taxon>
        <taxon>Mollusca</taxon>
        <taxon>Bivalvia</taxon>
        <taxon>Autobranchia</taxon>
        <taxon>Pteriomorphia</taxon>
        <taxon>Mytilida</taxon>
        <taxon>Mytiloidea</taxon>
        <taxon>Mytilidae</taxon>
        <taxon>Mytilinae</taxon>
        <taxon>Mytilus</taxon>
    </lineage>
</organism>
<comment type="caution">
    <text evidence="2">The sequence shown here is derived from an EMBL/GenBank/DDBJ whole genome shotgun (WGS) entry which is preliminary data.</text>
</comment>
<keyword evidence="1" id="KW-0812">Transmembrane</keyword>
<evidence type="ECO:0000313" key="2">
    <source>
        <dbReference type="EMBL" id="CAG2218861.1"/>
    </source>
</evidence>
<keyword evidence="3" id="KW-1185">Reference proteome</keyword>
<proteinExistence type="predicted"/>
<dbReference type="Proteomes" id="UP000683360">
    <property type="component" value="Unassembled WGS sequence"/>
</dbReference>
<keyword evidence="1" id="KW-0472">Membrane</keyword>
<name>A0A8S3SEF8_MYTED</name>
<dbReference type="EMBL" id="CAJPWZ010001613">
    <property type="protein sequence ID" value="CAG2218861.1"/>
    <property type="molecule type" value="Genomic_DNA"/>
</dbReference>
<dbReference type="OrthoDB" id="10488885at2759"/>
<dbReference type="AlphaFoldDB" id="A0A8S3SEF8"/>
<feature type="transmembrane region" description="Helical" evidence="1">
    <location>
        <begin position="144"/>
        <end position="169"/>
    </location>
</feature>
<gene>
    <name evidence="2" type="ORF">MEDL_32445</name>
</gene>
<protein>
    <submittedName>
        <fullName evidence="2">Uncharacterized protein</fullName>
    </submittedName>
</protein>
<evidence type="ECO:0000313" key="3">
    <source>
        <dbReference type="Proteomes" id="UP000683360"/>
    </source>
</evidence>
<accession>A0A8S3SEF8</accession>
<evidence type="ECO:0000256" key="1">
    <source>
        <dbReference type="SAM" id="Phobius"/>
    </source>
</evidence>
<reference evidence="2" key="1">
    <citation type="submission" date="2021-03" db="EMBL/GenBank/DDBJ databases">
        <authorList>
            <person name="Bekaert M."/>
        </authorList>
    </citation>
    <scope>NUCLEOTIDE SEQUENCE</scope>
</reference>
<keyword evidence="1" id="KW-1133">Transmembrane helix</keyword>
<sequence>MNSCKFICNGSKKDPCGSARFFTVYEQEVEKGTTYNRRPVIKWITNETFAEISNETADFHNVKCLLLENLRYVPTSCNLNYSALCESGSERELTTETNEITMETSLSTTRLKMTTILEISSTASSDITQSFFETTTHFTGTFNIFGIFYVLAVVAGLITITIAVPVILIHHKRKRKRSQFNSRKSVITTTNCYEMSWNKKGFTMGTKDLEEVYSYYSLPYNSVSQLPAVNIDEIKAGPSMTTKGDEGHGHIAYFHTAIVHGDFLYYIPRHSCKSLENRCSVIK</sequence>